<gene>
    <name evidence="1" type="ORF">SAMN05444008_102219</name>
</gene>
<dbReference type="RefSeq" id="WP_073039891.1">
    <property type="nucleotide sequence ID" value="NZ_FQUO01000002.1"/>
</dbReference>
<sequence>MIKLCWLFLATLLTGCLDNSVPENQWEGAYIGYYHHNNQDTTQVTLVFEGNYFAAAPYDQAALPETTGMFQSDQASLVFQQKSNTSQLDLNGAYRYEFSADGSLRCWQEEGADIRELILKQQ</sequence>
<dbReference type="PROSITE" id="PS51257">
    <property type="entry name" value="PROKAR_LIPOPROTEIN"/>
    <property type="match status" value="1"/>
</dbReference>
<evidence type="ECO:0000313" key="2">
    <source>
        <dbReference type="Proteomes" id="UP000184368"/>
    </source>
</evidence>
<name>A0A1M4VCI5_9BACT</name>
<dbReference type="Proteomes" id="UP000184368">
    <property type="component" value="Unassembled WGS sequence"/>
</dbReference>
<evidence type="ECO:0008006" key="3">
    <source>
        <dbReference type="Google" id="ProtNLM"/>
    </source>
</evidence>
<reference evidence="1 2" key="1">
    <citation type="submission" date="2016-11" db="EMBL/GenBank/DDBJ databases">
        <authorList>
            <person name="Jaros S."/>
            <person name="Januszkiewicz K."/>
            <person name="Wedrychowicz H."/>
        </authorList>
    </citation>
    <scope>NUCLEOTIDE SEQUENCE [LARGE SCALE GENOMIC DNA]</scope>
    <source>
        <strain evidence="1 2">DSM 26897</strain>
    </source>
</reference>
<dbReference type="EMBL" id="FQUO01000002">
    <property type="protein sequence ID" value="SHE66692.1"/>
    <property type="molecule type" value="Genomic_DNA"/>
</dbReference>
<protein>
    <recommendedName>
        <fullName evidence="3">Lipoprotein</fullName>
    </recommendedName>
</protein>
<proteinExistence type="predicted"/>
<organism evidence="1 2">
    <name type="scientific">Cnuella takakiae</name>
    <dbReference type="NCBI Taxonomy" id="1302690"/>
    <lineage>
        <taxon>Bacteria</taxon>
        <taxon>Pseudomonadati</taxon>
        <taxon>Bacteroidota</taxon>
        <taxon>Chitinophagia</taxon>
        <taxon>Chitinophagales</taxon>
        <taxon>Chitinophagaceae</taxon>
        <taxon>Cnuella</taxon>
    </lineage>
</organism>
<keyword evidence="2" id="KW-1185">Reference proteome</keyword>
<accession>A0A1M4VCI5</accession>
<dbReference type="AlphaFoldDB" id="A0A1M4VCI5"/>
<evidence type="ECO:0000313" key="1">
    <source>
        <dbReference type="EMBL" id="SHE66692.1"/>
    </source>
</evidence>